<comment type="subcellular location">
    <subcellularLocation>
        <location evidence="1 7">Cell membrane</location>
        <topology evidence="1 7">Multi-pass membrane protein</topology>
    </subcellularLocation>
</comment>
<evidence type="ECO:0000256" key="1">
    <source>
        <dbReference type="ARBA" id="ARBA00004651"/>
    </source>
</evidence>
<evidence type="ECO:0000256" key="6">
    <source>
        <dbReference type="ARBA" id="ARBA00023136"/>
    </source>
</evidence>
<evidence type="ECO:0000313" key="9">
    <source>
        <dbReference type="EMBL" id="MBP1961601.1"/>
    </source>
</evidence>
<feature type="transmembrane region" description="Helical" evidence="7">
    <location>
        <begin position="256"/>
        <end position="277"/>
    </location>
</feature>
<feature type="transmembrane region" description="Helical" evidence="7">
    <location>
        <begin position="115"/>
        <end position="137"/>
    </location>
</feature>
<accession>A0ABS4HT79</accession>
<comment type="similarity">
    <text evidence="7">Belongs to the binding-protein-dependent transport system permease family.</text>
</comment>
<dbReference type="PANTHER" id="PTHR30193:SF37">
    <property type="entry name" value="INNER MEMBRANE ABC TRANSPORTER PERMEASE PROTEIN YCJO"/>
    <property type="match status" value="1"/>
</dbReference>
<proteinExistence type="inferred from homology"/>
<sequence>MPKPKRKFKNKQQLAEGAAQQAALLLSLNTRNGEKEMEATVSKPRKIVLRDWLMSYLFLLPAFGFFLIFVAYPMLKGIYISFFDYSLRTFDFIGLDNYVSLMHNETFLKSMRNTILLVVIAVPIVIVFSIFVAVNIYKMKELSRSFFRGVFYLPAVSSVVSITVVWGWIYHPNYGILNYIIGLFGFEPISWLGDTRTALLAIIAVLITTSVGQPIILYVASLGNIPTSYIEAAEIDRATPWQIFIKIVWPMLMPTNLYVIVITTINTFQCFALIQLLTSGGPVYSTSTVMYGVYEQAFLLGHFGLASAMGILLAIVIGIISTIQFKYFGSDVEY</sequence>
<keyword evidence="5 7" id="KW-1133">Transmembrane helix</keyword>
<feature type="transmembrane region" description="Helical" evidence="7">
    <location>
        <begin position="198"/>
        <end position="220"/>
    </location>
</feature>
<reference evidence="9 10" key="1">
    <citation type="submission" date="2021-03" db="EMBL/GenBank/DDBJ databases">
        <title>Genomic Encyclopedia of Type Strains, Phase IV (KMG-IV): sequencing the most valuable type-strain genomes for metagenomic binning, comparative biology and taxonomic classification.</title>
        <authorList>
            <person name="Goeker M."/>
        </authorList>
    </citation>
    <scope>NUCLEOTIDE SEQUENCE [LARGE SCALE GENOMIC DNA]</scope>
    <source>
        <strain evidence="9 10">DSM 24950</strain>
    </source>
</reference>
<dbReference type="RefSeq" id="WP_425326203.1">
    <property type="nucleotide sequence ID" value="NZ_JAGGKV010000001.1"/>
</dbReference>
<dbReference type="SUPFAM" id="SSF161098">
    <property type="entry name" value="MetI-like"/>
    <property type="match status" value="1"/>
</dbReference>
<name>A0ABS4HT79_9BACL</name>
<gene>
    <name evidence="9" type="ORF">J2Z65_000795</name>
</gene>
<dbReference type="Proteomes" id="UP001519344">
    <property type="component" value="Unassembled WGS sequence"/>
</dbReference>
<dbReference type="PANTHER" id="PTHR30193">
    <property type="entry name" value="ABC TRANSPORTER PERMEASE PROTEIN"/>
    <property type="match status" value="1"/>
</dbReference>
<dbReference type="EMBL" id="JAGGKV010000001">
    <property type="protein sequence ID" value="MBP1961601.1"/>
    <property type="molecule type" value="Genomic_DNA"/>
</dbReference>
<organism evidence="9 10">
    <name type="scientific">Paenibacillus aceris</name>
    <dbReference type="NCBI Taxonomy" id="869555"/>
    <lineage>
        <taxon>Bacteria</taxon>
        <taxon>Bacillati</taxon>
        <taxon>Bacillota</taxon>
        <taxon>Bacilli</taxon>
        <taxon>Bacillales</taxon>
        <taxon>Paenibacillaceae</taxon>
        <taxon>Paenibacillus</taxon>
    </lineage>
</organism>
<comment type="caution">
    <text evidence="9">The sequence shown here is derived from an EMBL/GenBank/DDBJ whole genome shotgun (WGS) entry which is preliminary data.</text>
</comment>
<evidence type="ECO:0000313" key="10">
    <source>
        <dbReference type="Proteomes" id="UP001519344"/>
    </source>
</evidence>
<feature type="transmembrane region" description="Helical" evidence="7">
    <location>
        <begin position="53"/>
        <end position="75"/>
    </location>
</feature>
<evidence type="ECO:0000256" key="4">
    <source>
        <dbReference type="ARBA" id="ARBA00022692"/>
    </source>
</evidence>
<dbReference type="CDD" id="cd06261">
    <property type="entry name" value="TM_PBP2"/>
    <property type="match status" value="1"/>
</dbReference>
<keyword evidence="6 7" id="KW-0472">Membrane</keyword>
<keyword evidence="9" id="KW-0762">Sugar transport</keyword>
<keyword evidence="3" id="KW-1003">Cell membrane</keyword>
<keyword evidence="10" id="KW-1185">Reference proteome</keyword>
<protein>
    <submittedName>
        <fullName evidence="9">Multiple sugar transport system permease protein</fullName>
    </submittedName>
</protein>
<evidence type="ECO:0000256" key="2">
    <source>
        <dbReference type="ARBA" id="ARBA00022448"/>
    </source>
</evidence>
<dbReference type="Pfam" id="PF00528">
    <property type="entry name" value="BPD_transp_1"/>
    <property type="match status" value="1"/>
</dbReference>
<dbReference type="Gene3D" id="1.10.3720.10">
    <property type="entry name" value="MetI-like"/>
    <property type="match status" value="1"/>
</dbReference>
<evidence type="ECO:0000256" key="5">
    <source>
        <dbReference type="ARBA" id="ARBA00022989"/>
    </source>
</evidence>
<dbReference type="InterPro" id="IPR000515">
    <property type="entry name" value="MetI-like"/>
</dbReference>
<keyword evidence="4 7" id="KW-0812">Transmembrane</keyword>
<feature type="domain" description="ABC transmembrane type-1" evidence="8">
    <location>
        <begin position="111"/>
        <end position="324"/>
    </location>
</feature>
<dbReference type="InterPro" id="IPR051393">
    <property type="entry name" value="ABC_transporter_permease"/>
</dbReference>
<dbReference type="PROSITE" id="PS50928">
    <property type="entry name" value="ABC_TM1"/>
    <property type="match status" value="1"/>
</dbReference>
<feature type="transmembrane region" description="Helical" evidence="7">
    <location>
        <begin position="149"/>
        <end position="169"/>
    </location>
</feature>
<keyword evidence="2 7" id="KW-0813">Transport</keyword>
<evidence type="ECO:0000256" key="7">
    <source>
        <dbReference type="RuleBase" id="RU363032"/>
    </source>
</evidence>
<evidence type="ECO:0000259" key="8">
    <source>
        <dbReference type="PROSITE" id="PS50928"/>
    </source>
</evidence>
<feature type="transmembrane region" description="Helical" evidence="7">
    <location>
        <begin position="297"/>
        <end position="320"/>
    </location>
</feature>
<evidence type="ECO:0000256" key="3">
    <source>
        <dbReference type="ARBA" id="ARBA00022475"/>
    </source>
</evidence>
<dbReference type="InterPro" id="IPR035906">
    <property type="entry name" value="MetI-like_sf"/>
</dbReference>